<evidence type="ECO:0000313" key="2">
    <source>
        <dbReference type="Proteomes" id="UP001056120"/>
    </source>
</evidence>
<reference evidence="2" key="1">
    <citation type="journal article" date="2022" name="Mol. Ecol. Resour.">
        <title>The genomes of chicory, endive, great burdock and yacon provide insights into Asteraceae palaeo-polyploidization history and plant inulin production.</title>
        <authorList>
            <person name="Fan W."/>
            <person name="Wang S."/>
            <person name="Wang H."/>
            <person name="Wang A."/>
            <person name="Jiang F."/>
            <person name="Liu H."/>
            <person name="Zhao H."/>
            <person name="Xu D."/>
            <person name="Zhang Y."/>
        </authorList>
    </citation>
    <scope>NUCLEOTIDE SEQUENCE [LARGE SCALE GENOMIC DNA]</scope>
    <source>
        <strain evidence="2">cv. Yunnan</strain>
    </source>
</reference>
<protein>
    <submittedName>
        <fullName evidence="1">Uncharacterized protein</fullName>
    </submittedName>
</protein>
<name>A0ACB9HI78_9ASTR</name>
<dbReference type="EMBL" id="CM042029">
    <property type="protein sequence ID" value="KAI3795509.1"/>
    <property type="molecule type" value="Genomic_DNA"/>
</dbReference>
<proteinExistence type="predicted"/>
<comment type="caution">
    <text evidence="1">The sequence shown here is derived from an EMBL/GenBank/DDBJ whole genome shotgun (WGS) entry which is preliminary data.</text>
</comment>
<gene>
    <name evidence="1" type="ORF">L1987_38164</name>
</gene>
<reference evidence="1 2" key="2">
    <citation type="journal article" date="2022" name="Mol. Ecol. Resour.">
        <title>The genomes of chicory, endive, great burdock and yacon provide insights into Asteraceae paleo-polyploidization history and plant inulin production.</title>
        <authorList>
            <person name="Fan W."/>
            <person name="Wang S."/>
            <person name="Wang H."/>
            <person name="Wang A."/>
            <person name="Jiang F."/>
            <person name="Liu H."/>
            <person name="Zhao H."/>
            <person name="Xu D."/>
            <person name="Zhang Y."/>
        </authorList>
    </citation>
    <scope>NUCLEOTIDE SEQUENCE [LARGE SCALE GENOMIC DNA]</scope>
    <source>
        <strain evidence="2">cv. Yunnan</strain>
        <tissue evidence="1">Leaves</tissue>
    </source>
</reference>
<accession>A0ACB9HI78</accession>
<keyword evidence="2" id="KW-1185">Reference proteome</keyword>
<evidence type="ECO:0000313" key="1">
    <source>
        <dbReference type="EMBL" id="KAI3795509.1"/>
    </source>
</evidence>
<organism evidence="1 2">
    <name type="scientific">Smallanthus sonchifolius</name>
    <dbReference type="NCBI Taxonomy" id="185202"/>
    <lineage>
        <taxon>Eukaryota</taxon>
        <taxon>Viridiplantae</taxon>
        <taxon>Streptophyta</taxon>
        <taxon>Embryophyta</taxon>
        <taxon>Tracheophyta</taxon>
        <taxon>Spermatophyta</taxon>
        <taxon>Magnoliopsida</taxon>
        <taxon>eudicotyledons</taxon>
        <taxon>Gunneridae</taxon>
        <taxon>Pentapetalae</taxon>
        <taxon>asterids</taxon>
        <taxon>campanulids</taxon>
        <taxon>Asterales</taxon>
        <taxon>Asteraceae</taxon>
        <taxon>Asteroideae</taxon>
        <taxon>Heliantheae alliance</taxon>
        <taxon>Millerieae</taxon>
        <taxon>Smallanthus</taxon>
    </lineage>
</organism>
<dbReference type="Proteomes" id="UP001056120">
    <property type="component" value="Linkage Group LG12"/>
</dbReference>
<sequence>MSHTSPNSSIFDTFSLNPLPYPVLLILALIFFFLGFQWYSSYEEAIEATEESFNWVLLITPLLLLFAVKWLSSVENPERFFGFGLSPWERRRRQAYQMPAEGSSPWGVAALILMVLVLMQFHSTVVEGCGFLGLINSEFVHLLISNERGS</sequence>